<evidence type="ECO:0000259" key="5">
    <source>
        <dbReference type="Pfam" id="PF26610"/>
    </source>
</evidence>
<dbReference type="InterPro" id="IPR058827">
    <property type="entry name" value="YbbD_head"/>
</dbReference>
<feature type="domain" description="Putative zinc-finger" evidence="4">
    <location>
        <begin position="5"/>
        <end position="39"/>
    </location>
</feature>
<dbReference type="Proteomes" id="UP001210339">
    <property type="component" value="Chromosome"/>
</dbReference>
<gene>
    <name evidence="6" type="ORF">O6R05_05010</name>
</gene>
<evidence type="ECO:0000256" key="3">
    <source>
        <dbReference type="SAM" id="Phobius"/>
    </source>
</evidence>
<keyword evidence="3" id="KW-1133">Transmembrane helix</keyword>
<dbReference type="InterPro" id="IPR027383">
    <property type="entry name" value="Znf_put"/>
</dbReference>
<feature type="domain" description="YbbD head" evidence="5">
    <location>
        <begin position="113"/>
        <end position="153"/>
    </location>
</feature>
<dbReference type="Pfam" id="PF26610">
    <property type="entry name" value="YbbD_head"/>
    <property type="match status" value="1"/>
</dbReference>
<name>A0ABY7QRF3_9FIRM</name>
<accession>A0ABY7QRF3</accession>
<reference evidence="6 7" key="1">
    <citation type="submission" date="2023-01" db="EMBL/GenBank/DDBJ databases">
        <authorList>
            <person name="Lee S.H."/>
            <person name="Jung H.S."/>
            <person name="Yun J.U."/>
        </authorList>
    </citation>
    <scope>NUCLEOTIDE SEQUENCE [LARGE SCALE GENOMIC DNA]</scope>
    <source>
        <strain evidence="6 7">CBA3646</strain>
    </source>
</reference>
<comment type="similarity">
    <text evidence="1">Belongs to the zinc-associated anti-sigma factor (ZAS) superfamily. Anti-sigma-W factor family.</text>
</comment>
<sequence length="222" mass="25481">MIYDCDVIQDLLPIYVDDAISESSRKLVDEHINECEECRELLEMIKVEHKKEAGVKRQYETHVKNYAKRMQRRKRIIIASLVALFCVGIIGASVITYFAVSDPFDYLAIDLGTYEEAEEFIEQGKIPAIMPKTAEHISFIYQLKHNKKNGKFHVTAKDARKMKEELEPATVDHLRASGEALDGIYNQVKSTLEDSPEGVTYYQDTDFVYAFITDGTVYYFGK</sequence>
<protein>
    <recommendedName>
        <fullName evidence="2">Anti-sigma-W factor RsiW</fullName>
    </recommendedName>
</protein>
<dbReference type="InterPro" id="IPR041916">
    <property type="entry name" value="Anti_sigma_zinc_sf"/>
</dbReference>
<keyword evidence="7" id="KW-1185">Reference proteome</keyword>
<feature type="transmembrane region" description="Helical" evidence="3">
    <location>
        <begin position="76"/>
        <end position="100"/>
    </location>
</feature>
<keyword evidence="3" id="KW-0812">Transmembrane</keyword>
<proteinExistence type="inferred from homology"/>
<evidence type="ECO:0000259" key="4">
    <source>
        <dbReference type="Pfam" id="PF13490"/>
    </source>
</evidence>
<dbReference type="Pfam" id="PF13490">
    <property type="entry name" value="zf-HC2"/>
    <property type="match status" value="1"/>
</dbReference>
<evidence type="ECO:0000256" key="2">
    <source>
        <dbReference type="ARBA" id="ARBA00024438"/>
    </source>
</evidence>
<keyword evidence="3" id="KW-0472">Membrane</keyword>
<evidence type="ECO:0000256" key="1">
    <source>
        <dbReference type="ARBA" id="ARBA00024353"/>
    </source>
</evidence>
<dbReference type="Gene3D" id="1.10.10.1320">
    <property type="entry name" value="Anti-sigma factor, zinc-finger domain"/>
    <property type="match status" value="1"/>
</dbReference>
<dbReference type="RefSeq" id="WP_271190904.1">
    <property type="nucleotide sequence ID" value="NZ_CP115667.1"/>
</dbReference>
<organism evidence="6 7">
    <name type="scientific">Peptoniphilus equinus</name>
    <dbReference type="NCBI Taxonomy" id="3016343"/>
    <lineage>
        <taxon>Bacteria</taxon>
        <taxon>Bacillati</taxon>
        <taxon>Bacillota</taxon>
        <taxon>Tissierellia</taxon>
        <taxon>Tissierellales</taxon>
        <taxon>Peptoniphilaceae</taxon>
        <taxon>Peptoniphilus</taxon>
    </lineage>
</organism>
<dbReference type="EMBL" id="CP115667">
    <property type="protein sequence ID" value="WBW49372.1"/>
    <property type="molecule type" value="Genomic_DNA"/>
</dbReference>
<evidence type="ECO:0000313" key="6">
    <source>
        <dbReference type="EMBL" id="WBW49372.1"/>
    </source>
</evidence>
<evidence type="ECO:0000313" key="7">
    <source>
        <dbReference type="Proteomes" id="UP001210339"/>
    </source>
</evidence>